<feature type="domain" description="ABC toxin N-terminal" evidence="4">
    <location>
        <begin position="1904"/>
        <end position="2027"/>
    </location>
</feature>
<dbReference type="Proteomes" id="UP000750711">
    <property type="component" value="Unassembled WGS sequence"/>
</dbReference>
<feature type="compositionally biased region" description="Pro residues" evidence="1">
    <location>
        <begin position="178"/>
        <end position="188"/>
    </location>
</feature>
<feature type="region of interest" description="Disordered" evidence="1">
    <location>
        <begin position="567"/>
        <end position="590"/>
    </location>
</feature>
<evidence type="ECO:0000313" key="5">
    <source>
        <dbReference type="EMBL" id="KAH0559053.1"/>
    </source>
</evidence>
<gene>
    <name evidence="5" type="ORF">GP486_004352</name>
</gene>
<feature type="region of interest" description="Disordered" evidence="1">
    <location>
        <begin position="173"/>
        <end position="202"/>
    </location>
</feature>
<comment type="caution">
    <text evidence="5">The sequence shown here is derived from an EMBL/GenBank/DDBJ whole genome shotgun (WGS) entry which is preliminary data.</text>
</comment>
<feature type="domain" description="Neuraminidase-like" evidence="3">
    <location>
        <begin position="2063"/>
        <end position="2215"/>
    </location>
</feature>
<feature type="region of interest" description="Disordered" evidence="1">
    <location>
        <begin position="1143"/>
        <end position="1170"/>
    </location>
</feature>
<accession>A0A9P8LB02</accession>
<dbReference type="Pfam" id="PF18276">
    <property type="entry name" value="TcA_TcB_BD"/>
    <property type="match status" value="1"/>
</dbReference>
<dbReference type="EMBL" id="JAGHQM010000675">
    <property type="protein sequence ID" value="KAH0559053.1"/>
    <property type="molecule type" value="Genomic_DNA"/>
</dbReference>
<feature type="compositionally biased region" description="Basic residues" evidence="1">
    <location>
        <begin position="1157"/>
        <end position="1166"/>
    </location>
</feature>
<dbReference type="Pfam" id="PF20220">
    <property type="entry name" value="ABC_toxin_N"/>
    <property type="match status" value="1"/>
</dbReference>
<feature type="compositionally biased region" description="Low complexity" evidence="1">
    <location>
        <begin position="607"/>
        <end position="644"/>
    </location>
</feature>
<evidence type="ECO:0000313" key="6">
    <source>
        <dbReference type="Proteomes" id="UP000750711"/>
    </source>
</evidence>
<evidence type="ECO:0000259" key="2">
    <source>
        <dbReference type="Pfam" id="PF18276"/>
    </source>
</evidence>
<feature type="domain" description="Tc toxin complex TcA C-terminal TcB-binding" evidence="2">
    <location>
        <begin position="2976"/>
        <end position="3281"/>
    </location>
</feature>
<dbReference type="InterPro" id="IPR040840">
    <property type="entry name" value="TcA_TcB_BD"/>
</dbReference>
<sequence>MTDTSANQPSRTVPDLPLDRLNFLHSTAPPSLKPIVQSLRQIHSAAPPSSDTFKDLSDKHINHILLANQVAELTDEHPDLTRGIVAEGHGLKDTRDVARNFSHKKMAAMVAEGGTASQPEKRRAVDVNMPSEGTAGAPAASPAPVIEVQRKLFHEHPSAVVTRMVEDGEIHLGGPVATAPPPGPPGQVPPAAEGATPAPPETANPVKEGVVEFLDANSDFNLRQKSVAAHLAENPHDLDPPVVKALKTLQTMQALTHTPEALPALSKAGMTSAFQVVQMPEKAFVSAMSDQVGGEEVARAIHTHATNVTIRNDMALTTILQTARGAGIAMIDDPGTRAERIGMVKDIAASIPERVDLETLFGTMDVCVCDDCNSVTSPAAYFVELLQFLRNNNLDPFSPFMSQVGVNNPGDPSTKGIPGIQDSTPLGVLLARRPDLADLELTCANTNTVLPYIDLANEVMESFVVHLADYTAAADPKKVVLEIFNADTDTEGLGGSSPELLAQPQNTNMNAYCILQQAVYPSTKLPFNQPAEAIRLFLKFLGTNRADLGERFRGQYVPATMTVADASNPTSSFASCPPPAKGDRKKKKPVYNRKKLAYEDSIGGYGSSSSSSSSYSSSSSDSDSDGDGCPTPTTTATGPTAAGTPISAADQKVLSDLHTQALNRANDAERLLLTEEEYIILTKEAFWAKHHFEIRHGAAIDDKTYQKRIGVRDDWVYWGVDYGKADDMQDQTAGTGLTFVKNQFLPRTGILYSDLVDLLRTEFINPYMPKGRDDVIMDAFRLSYKFMKSLVGPGKGKERFWPLVCFIDSPAWHWELEKEKAPDVMAFFDEQEGEGKEKKEKKKCRHHFGRHCTCKRRKRILKWLCLNFDRMGQITVLESLLDTLHLPWEPYLIVPDDNNVIPGVHLAATATVQPAAAGAVLAGPADTIQGLPEGMKAIGKVATDGKIWALPPPNAEATQLGTVQLDGSVLAIVPAAAGETAPKTVPWNDMHPSTKALLDGTIIGVIDATSHMLIGEGNNQSLPWAGLGDDCDISKDRLRHLCGSSVTVEEYDRIHRFLRLWRKLGWTMVEVDAALRVLGIPAPPPAVTPPIPTHDPTTPAQNPATAVDGDVDWIDFALPCQNGNCGQQMCSTCFPHRNNSKAGCSTSQADSSDCEKKKSKSKHKSPPKPSITPDFLHQLVALKKLVDLTGLEILNLLAFWGTITTAGTPSLYSRLFLTHNLQGIDKVFAADANGNYLVQTPAPKIVDHIPILLAAFQIKIRDFNEMMGNPNVIAAGTGADLSLENVSTMYRYVLLSRVLGIKPVLLPNVFTTLQINAFDSAERALELIQLWNKITDAGFGFPQINYVLTGHEADPLHPVGPSPRSRSLLQATMTLYTGLNDIDTSHPLIDTVGAATSAAVLANAQLIYTPDVASQIQGFLDGTLMIQTNAPAGLTIAIPKEETTLLAKMKYADATPPTLQITGQLTPDETLKAKALSANTGWASAIDRCARRASTFLKTTLSGVFPPEAEAEAKGKLIKGDVSPPAGDDTAPEKRHYFLSFFIPFLKRKLADKLVIDTLAASTALDPLIAGALLTRVIFEVDATDPTKKISALDALEKIKDDPKASTDSFNGFLIPATTDTYTLIAIADKQPPDMILEGQAFQFKNHSDDDDPANRFATDPMLLTGGKLYEIELTGLKLTPQTPFSWKTDRTDVTAVPPSALLGNHVTGALANLFVKIYKCAIVINGFSLNLDEVAWFQNHGEDFGWVDVSGVNWRFDWNNLTLALWNRLADYVKLKNSLPKLEMNLVGFFTWATGPTATGADIAKYVNLVTLWEKGDVSDLISEAHFNLPQPSNFRNEINLIKIQKALEVSTKVGMPINDLFKWAQPKIDFWTTYGIAESIRTAIRARMKLSDWETAIKPTYDQLRQLQSDALTAYLINQPALKAQGIFDADGLFEFFLIDTQMCSCMETARLKQATSSVQLFVQRCFLGLEKNHGIVPETLDRGRWDWMQRYRVWEANRKVFLYPENWIQPSLRDDKSPIYLQLESELMQKDLDPTSVLEVMRNFLFGLDEVANLEVDAVLYEKGVGPKSFKIHIFARTRGTPYKWHYRYYDQTIHAWTPWQDMNVDIPRYEIEKDKKTTGATGQVASRPSMAKPGGFYIVPFTFNSRLLVALPQFIKVQLIAPVPNEKVANIANSSNADESMPQEYYEIRMGLSEFRNGKWSAKQITSESIPLSVPSLSDPLPPIGSYKFVSRQASPDDKKAPAVLIEAYLLDPIASANDPTTVTNTLNDYSVKKVGRFTFTGSHFGVAGTQLGTPIQMKWSDFHFQPDKYAADPTAASQHRVMFPMQSDTEAETLDHEDEAYVKYPADETGTDLDATMNVSKLSTITYDKTGRHNQAEELFYHPFVHNLLDSVGSTDNLDDLFGYFSLPKDKEPLWKTHLSDKLKDDAYGMGMTDTGALTYNELYRPYALYNWELGFHAPMAIVDRLLQKQQFDLALKVIRYVFDPQATDGPAGTTLRERVWQWYPFKKVDPVNALTRFLDSLRPNTADDPSGQINSWRNRPFQPHVVARLRPAAYMKFVVMKYISILIAYGDYYFRQNTLEMIPMAIQCYVLASHIYGPPGQKIPKRGKKKIQTYMTLLDKWDAFDNAMVQMEVLFPFSINQIPAPVGATNGVVGLANIFGFASTGYFCVPDNPDLRALRDTIDNRLFNIRHCRDINGIERKLPLYEPPIDPGLLVAAAAAGLSLSSVLNDLNSPLPNFRFKNLLKRALEMCEHLKALGAAFLEAKEKKDGEALMALKQQHDGVIQGMVVEQKKLAMDEANKALDGLQQSRKVPETRMVHNVKLLGEDLGSVPSVGDAESEFKEFIDNIEAPAVESGLKLIASEKDEIEKAVKSLDIKPIINAIETAASELHILPTFNAHASPLGVGVASCWGLPNIAKGIQGVAKAYQMVSDWLATQSANVNRITGFVKQTQDRIKEANLTGHEIKTIDKQIVTQQVRINVHQSDIAAQEKQTAHSQEVQEFLTSKYTNTELYTWTEQQLSSLFYDTYTVTYDLAKKTEMAFRYERGLPDSKDPPPFIKFGYWEPGKDGLLSAERLFLSLKDLEAAHHNTRGHDFEVTKHVSLRAINPIALLKLRGDANAEFAVPEILFDMDFPGHYGRRLKSVALTVRCKTVPQDPYYANVNCTLRLTSHKFRNSPLAKSKADYPEHTDQEDLRFSTTSHVPITSIATSSPTHDAGVFEIGFENERSLPSDSERFLPFEGAGAISSWRLELNDAFQTFDYSAIADVIIHLSYTSLDGGNTLGDIAKATVLDYIKTIADMSDTEGLYAVFDIPHDFPTEWAAAKAGPNRTLTLNSLNTLLPVYTKGRSPDKLTTRDVHIVSDVSLTPADVSIRQGGTVLGFSRADGALGRSTTAMSALHSTDGPVSVRDWVLTVGNGVTSVNELLILARYSITGS</sequence>
<evidence type="ECO:0000259" key="4">
    <source>
        <dbReference type="Pfam" id="PF20220"/>
    </source>
</evidence>
<evidence type="ECO:0000259" key="3">
    <source>
        <dbReference type="Pfam" id="PF18413"/>
    </source>
</evidence>
<name>A0A9P8LB02_9PEZI</name>
<keyword evidence="6" id="KW-1185">Reference proteome</keyword>
<organism evidence="5 6">
    <name type="scientific">Trichoglossum hirsutum</name>
    <dbReference type="NCBI Taxonomy" id="265104"/>
    <lineage>
        <taxon>Eukaryota</taxon>
        <taxon>Fungi</taxon>
        <taxon>Dikarya</taxon>
        <taxon>Ascomycota</taxon>
        <taxon>Pezizomycotina</taxon>
        <taxon>Geoglossomycetes</taxon>
        <taxon>Geoglossales</taxon>
        <taxon>Geoglossaceae</taxon>
        <taxon>Trichoglossum</taxon>
    </lineage>
</organism>
<reference evidence="5" key="1">
    <citation type="submission" date="2021-03" db="EMBL/GenBank/DDBJ databases">
        <title>Comparative genomics and phylogenomic investigation of the class Geoglossomycetes provide insights into ecological specialization and systematics.</title>
        <authorList>
            <person name="Melie T."/>
            <person name="Pirro S."/>
            <person name="Miller A.N."/>
            <person name="Quandt A."/>
        </authorList>
    </citation>
    <scope>NUCLEOTIDE SEQUENCE</scope>
    <source>
        <strain evidence="5">CAQ_001_2017</strain>
    </source>
</reference>
<dbReference type="InterPro" id="IPR046839">
    <property type="entry name" value="ABC_toxin_N"/>
</dbReference>
<protein>
    <submittedName>
        <fullName evidence="5">Uncharacterized protein</fullName>
    </submittedName>
</protein>
<feature type="region of interest" description="Disordered" evidence="1">
    <location>
        <begin position="602"/>
        <end position="644"/>
    </location>
</feature>
<evidence type="ECO:0000256" key="1">
    <source>
        <dbReference type="SAM" id="MobiDB-lite"/>
    </source>
</evidence>
<proteinExistence type="predicted"/>
<dbReference type="InterPro" id="IPR041079">
    <property type="entry name" value="Neuraminidase-like"/>
</dbReference>
<dbReference type="Pfam" id="PF18413">
    <property type="entry name" value="Neuraminidase"/>
    <property type="match status" value="1"/>
</dbReference>